<dbReference type="Gene3D" id="2.40.10.10">
    <property type="entry name" value="Trypsin-like serine proteases"/>
    <property type="match status" value="1"/>
</dbReference>
<keyword evidence="3" id="KW-1185">Reference proteome</keyword>
<dbReference type="InterPro" id="IPR043504">
    <property type="entry name" value="Peptidase_S1_PA_chymotrypsin"/>
</dbReference>
<evidence type="ECO:0000313" key="2">
    <source>
        <dbReference type="EMBL" id="KAF7996955.1"/>
    </source>
</evidence>
<dbReference type="InterPro" id="IPR009003">
    <property type="entry name" value="Peptidase_S1_PA"/>
</dbReference>
<dbReference type="AlphaFoldDB" id="A0A834Y2S0"/>
<evidence type="ECO:0000256" key="1">
    <source>
        <dbReference type="SAM" id="MobiDB-lite"/>
    </source>
</evidence>
<feature type="compositionally biased region" description="Polar residues" evidence="1">
    <location>
        <begin position="1"/>
        <end position="18"/>
    </location>
</feature>
<dbReference type="Proteomes" id="UP000639338">
    <property type="component" value="Unassembled WGS sequence"/>
</dbReference>
<evidence type="ECO:0000313" key="3">
    <source>
        <dbReference type="Proteomes" id="UP000639338"/>
    </source>
</evidence>
<dbReference type="SUPFAM" id="SSF50494">
    <property type="entry name" value="Trypsin-like serine proteases"/>
    <property type="match status" value="1"/>
</dbReference>
<reference evidence="2 3" key="1">
    <citation type="submission" date="2020-08" db="EMBL/GenBank/DDBJ databases">
        <title>Aphidius gifuensis genome sequencing and assembly.</title>
        <authorList>
            <person name="Du Z."/>
        </authorList>
    </citation>
    <scope>NUCLEOTIDE SEQUENCE [LARGE SCALE GENOMIC DNA]</scope>
    <source>
        <strain evidence="2">YNYX2018</strain>
        <tissue evidence="2">Adults</tissue>
    </source>
</reference>
<dbReference type="EMBL" id="JACMRX010000001">
    <property type="protein sequence ID" value="KAF7996955.1"/>
    <property type="molecule type" value="Genomic_DNA"/>
</dbReference>
<gene>
    <name evidence="2" type="ORF">HCN44_002601</name>
</gene>
<comment type="caution">
    <text evidence="2">The sequence shown here is derived from an EMBL/GenBank/DDBJ whole genome shotgun (WGS) entry which is preliminary data.</text>
</comment>
<organism evidence="2 3">
    <name type="scientific">Aphidius gifuensis</name>
    <name type="common">Parasitoid wasp</name>
    <dbReference type="NCBI Taxonomy" id="684658"/>
    <lineage>
        <taxon>Eukaryota</taxon>
        <taxon>Metazoa</taxon>
        <taxon>Ecdysozoa</taxon>
        <taxon>Arthropoda</taxon>
        <taxon>Hexapoda</taxon>
        <taxon>Insecta</taxon>
        <taxon>Pterygota</taxon>
        <taxon>Neoptera</taxon>
        <taxon>Endopterygota</taxon>
        <taxon>Hymenoptera</taxon>
        <taxon>Apocrita</taxon>
        <taxon>Ichneumonoidea</taxon>
        <taxon>Braconidae</taxon>
        <taxon>Aphidiinae</taxon>
        <taxon>Aphidius</taxon>
    </lineage>
</organism>
<proteinExistence type="predicted"/>
<accession>A0A834Y2S0</accession>
<name>A0A834Y2S0_APHGI</name>
<protein>
    <submittedName>
        <fullName evidence="2">Uncharacterized protein</fullName>
    </submittedName>
</protein>
<feature type="region of interest" description="Disordered" evidence="1">
    <location>
        <begin position="1"/>
        <end position="23"/>
    </location>
</feature>
<sequence length="81" mass="9434">MIENSQTTKYHNYNNKANRGSPIVCPHPNDPTRWVHVGSFAVKCDDPFDKQKDIYINIAKARKWIIQTVNDLRTKSNDFID</sequence>